<sequence>MTQSACHNSTQSLDKMVQPGQVGSQVQQPATGSPTVAFRPDARPATGRIENNTRDDLPLSPVSQVSNMGPPSVSSIATGQSPRLTTSGPAMGRRQSSQLSQPSVPNTPALSMASHTPPTQNQPFSTRMGMSPQQQHQQQFPPGFQHQAINPQQGVQQNVPGQQQPGGFRGQSSPHPSSLAPGRPSMQMQHSVGPQVPPKDTMGPPPQPYATEAPRQGSPASSKWKGLRNRMSGQAAHKPSPSQSKPEGEKLSASKILGAFKRSSKVPQQAPAQSFQGGFQGGFQGYHGAQQQQQFPGQPPYGQTPTPRQSSQFGSPPVGQMQTPRQSSQQFSSPPVGQMQTPRQSSQFTSPSMGQHQFQRPSGPVSQGQPGMGQPYPGYGFKPQGQFQSPPQPQGQFQSPLQHQGQFHSPPQAQGQFQSPPRPQDRFPSPPLPQGQFESPPQRHSQVRLHSPPQHQGQFQSPPQPQGQWQTQTHSPGGQFVPSPYQPGQFPTQGQGMAGQSPNRTHPSPRVQQGHMMQQSIHQQQQPITVQQSVPIQQPIPVHAPSPHQGALLQQFMPPAANIQPNNAEYQGNRAGQPSHPAFAHRGSPANTNQQGRPDMQRLVSNDSHHSGGSSGSSRLGSNPPPAVQYTSPRMVTGENEATKPLPPAGGVPVVAATAAGASPAGGQPGVTTNENSVPKTEEHRALSLSPPSGSNGEISPVNSALLSQPTPEPKGTINAAPVQKRNNTRQGRFTRR</sequence>
<feature type="compositionally biased region" description="Low complexity" evidence="1">
    <location>
        <begin position="267"/>
        <end position="277"/>
    </location>
</feature>
<reference evidence="2 3" key="1">
    <citation type="submission" date="2017-06" db="EMBL/GenBank/DDBJ databases">
        <title>Comparative genomic analysis of Ambrosia Fusariam Clade fungi.</title>
        <authorList>
            <person name="Stajich J.E."/>
            <person name="Carrillo J."/>
            <person name="Kijimoto T."/>
            <person name="Eskalen A."/>
            <person name="O'Donnell K."/>
            <person name="Kasson M."/>
        </authorList>
    </citation>
    <scope>NUCLEOTIDE SEQUENCE [LARGE SCALE GENOMIC DNA]</scope>
    <source>
        <strain evidence="2 3">NRRL62579</strain>
    </source>
</reference>
<dbReference type="EMBL" id="NKCK01000292">
    <property type="protein sequence ID" value="RSL86759.1"/>
    <property type="molecule type" value="Genomic_DNA"/>
</dbReference>
<feature type="compositionally biased region" description="Low complexity" evidence="1">
    <location>
        <begin position="17"/>
        <end position="29"/>
    </location>
</feature>
<feature type="compositionally biased region" description="Polar residues" evidence="1">
    <location>
        <begin position="563"/>
        <end position="576"/>
    </location>
</feature>
<feature type="compositionally biased region" description="Low complexity" evidence="1">
    <location>
        <begin position="450"/>
        <end position="473"/>
    </location>
</feature>
<evidence type="ECO:0000256" key="1">
    <source>
        <dbReference type="SAM" id="MobiDB-lite"/>
    </source>
</evidence>
<organism evidence="2 3">
    <name type="scientific">Fusarium oligoseptatum</name>
    <dbReference type="NCBI Taxonomy" id="2604345"/>
    <lineage>
        <taxon>Eukaryota</taxon>
        <taxon>Fungi</taxon>
        <taxon>Dikarya</taxon>
        <taxon>Ascomycota</taxon>
        <taxon>Pezizomycotina</taxon>
        <taxon>Sordariomycetes</taxon>
        <taxon>Hypocreomycetidae</taxon>
        <taxon>Hypocreales</taxon>
        <taxon>Nectriaceae</taxon>
        <taxon>Fusarium</taxon>
        <taxon>Fusarium solani species complex</taxon>
    </lineage>
</organism>
<feature type="compositionally biased region" description="Low complexity" evidence="1">
    <location>
        <begin position="367"/>
        <end position="407"/>
    </location>
</feature>
<feature type="compositionally biased region" description="Low complexity" evidence="1">
    <location>
        <begin position="512"/>
        <end position="541"/>
    </location>
</feature>
<feature type="compositionally biased region" description="Low complexity" evidence="1">
    <location>
        <begin position="132"/>
        <end position="174"/>
    </location>
</feature>
<evidence type="ECO:0000313" key="3">
    <source>
        <dbReference type="Proteomes" id="UP000287144"/>
    </source>
</evidence>
<keyword evidence="3" id="KW-1185">Reference proteome</keyword>
<feature type="compositionally biased region" description="Low complexity" evidence="1">
    <location>
        <begin position="286"/>
        <end position="303"/>
    </location>
</feature>
<feature type="region of interest" description="Disordered" evidence="1">
    <location>
        <begin position="1"/>
        <end position="737"/>
    </location>
</feature>
<feature type="compositionally biased region" description="Polar residues" evidence="1">
    <location>
        <begin position="489"/>
        <end position="506"/>
    </location>
</feature>
<feature type="compositionally biased region" description="Low complexity" evidence="1">
    <location>
        <begin position="651"/>
        <end position="666"/>
    </location>
</feature>
<feature type="compositionally biased region" description="Polar residues" evidence="1">
    <location>
        <begin position="304"/>
        <end position="314"/>
    </location>
</feature>
<accession>A0A428SAG2</accession>
<feature type="compositionally biased region" description="Low complexity" evidence="1">
    <location>
        <begin position="322"/>
        <end position="335"/>
    </location>
</feature>
<feature type="compositionally biased region" description="Polar residues" evidence="1">
    <location>
        <begin position="690"/>
        <end position="710"/>
    </location>
</feature>
<feature type="compositionally biased region" description="Polar residues" evidence="1">
    <location>
        <begin position="61"/>
        <end position="125"/>
    </location>
</feature>
<dbReference type="STRING" id="1325735.A0A428SAG2"/>
<feature type="compositionally biased region" description="Polar residues" evidence="1">
    <location>
        <begin position="1"/>
        <end position="13"/>
    </location>
</feature>
<feature type="compositionally biased region" description="Polar residues" evidence="1">
    <location>
        <begin position="725"/>
        <end position="737"/>
    </location>
</feature>
<dbReference type="Proteomes" id="UP000287144">
    <property type="component" value="Unassembled WGS sequence"/>
</dbReference>
<feature type="compositionally biased region" description="Polar residues" evidence="1">
    <location>
        <begin position="338"/>
        <end position="366"/>
    </location>
</feature>
<evidence type="ECO:0000313" key="2">
    <source>
        <dbReference type="EMBL" id="RSL86759.1"/>
    </source>
</evidence>
<proteinExistence type="predicted"/>
<comment type="caution">
    <text evidence="2">The sequence shown here is derived from an EMBL/GenBank/DDBJ whole genome shotgun (WGS) entry which is preliminary data.</text>
</comment>
<gene>
    <name evidence="2" type="ORF">CEP52_015738</name>
</gene>
<dbReference type="AlphaFoldDB" id="A0A428SAG2"/>
<protein>
    <submittedName>
        <fullName evidence="2">Uncharacterized protein</fullName>
    </submittedName>
</protein>
<name>A0A428SAG2_9HYPO</name>